<accession>A0A7I8VI72</accession>
<protein>
    <submittedName>
        <fullName evidence="3">DgyrCDS3407</fullName>
    </submittedName>
</protein>
<name>A0A7I8VI72_9ANNE</name>
<proteinExistence type="inferred from homology"/>
<dbReference type="SUPFAM" id="SSF82657">
    <property type="entry name" value="BolA-like"/>
    <property type="match status" value="1"/>
</dbReference>
<reference evidence="3 4" key="1">
    <citation type="submission" date="2020-08" db="EMBL/GenBank/DDBJ databases">
        <authorList>
            <person name="Hejnol A."/>
        </authorList>
    </citation>
    <scope>NUCLEOTIDE SEQUENCE [LARGE SCALE GENOMIC DNA]</scope>
</reference>
<gene>
    <name evidence="3" type="ORF">DGYR_LOCUS3127</name>
</gene>
<dbReference type="InterPro" id="IPR002634">
    <property type="entry name" value="BolA"/>
</dbReference>
<evidence type="ECO:0000313" key="3">
    <source>
        <dbReference type="EMBL" id="CAD5114267.1"/>
    </source>
</evidence>
<comment type="similarity">
    <text evidence="1 2">Belongs to the BolA/IbaG family.</text>
</comment>
<dbReference type="InterPro" id="IPR052275">
    <property type="entry name" value="Mt_Fe-S_assembly_factor"/>
</dbReference>
<dbReference type="Pfam" id="PF01722">
    <property type="entry name" value="BolA"/>
    <property type="match status" value="1"/>
</dbReference>
<organism evidence="3 4">
    <name type="scientific">Dimorphilus gyrociliatus</name>
    <dbReference type="NCBI Taxonomy" id="2664684"/>
    <lineage>
        <taxon>Eukaryota</taxon>
        <taxon>Metazoa</taxon>
        <taxon>Spiralia</taxon>
        <taxon>Lophotrochozoa</taxon>
        <taxon>Annelida</taxon>
        <taxon>Polychaeta</taxon>
        <taxon>Polychaeta incertae sedis</taxon>
        <taxon>Dinophilidae</taxon>
        <taxon>Dimorphilus</taxon>
    </lineage>
</organism>
<dbReference type="InterPro" id="IPR036065">
    <property type="entry name" value="BolA-like_sf"/>
</dbReference>
<evidence type="ECO:0000256" key="1">
    <source>
        <dbReference type="ARBA" id="ARBA00005578"/>
    </source>
</evidence>
<dbReference type="PANTHER" id="PTHR46188">
    <property type="entry name" value="BOLA-LIKE PROTEIN 3"/>
    <property type="match status" value="1"/>
</dbReference>
<sequence length="104" mass="11930">MFLRNFPKTTRLLRYFTSNLDAQTAGEIKMIRILRNRFPEASEIEVKDISGGCGSMFAIFIEDKVFEGKKTIAQHRLVNEALKYEIKELHGLRIVTTVPNKVVS</sequence>
<evidence type="ECO:0000256" key="2">
    <source>
        <dbReference type="RuleBase" id="RU003860"/>
    </source>
</evidence>
<dbReference type="AlphaFoldDB" id="A0A7I8VI72"/>
<dbReference type="GO" id="GO:0005759">
    <property type="term" value="C:mitochondrial matrix"/>
    <property type="evidence" value="ECO:0007669"/>
    <property type="project" value="TreeGrafter"/>
</dbReference>
<comment type="caution">
    <text evidence="3">The sequence shown here is derived from an EMBL/GenBank/DDBJ whole genome shotgun (WGS) entry which is preliminary data.</text>
</comment>
<evidence type="ECO:0000313" key="4">
    <source>
        <dbReference type="Proteomes" id="UP000549394"/>
    </source>
</evidence>
<dbReference type="Proteomes" id="UP000549394">
    <property type="component" value="Unassembled WGS sequence"/>
</dbReference>
<dbReference type="Gene3D" id="3.30.300.90">
    <property type="entry name" value="BolA-like"/>
    <property type="match status" value="1"/>
</dbReference>
<dbReference type="OrthoDB" id="203381at2759"/>
<dbReference type="EMBL" id="CAJFCJ010000005">
    <property type="protein sequence ID" value="CAD5114267.1"/>
    <property type="molecule type" value="Genomic_DNA"/>
</dbReference>
<keyword evidence="4" id="KW-1185">Reference proteome</keyword>
<dbReference type="PANTHER" id="PTHR46188:SF1">
    <property type="entry name" value="BOLA-LIKE PROTEIN 3"/>
    <property type="match status" value="1"/>
</dbReference>